<keyword evidence="2" id="KW-0472">Membrane</keyword>
<evidence type="ECO:0000313" key="4">
    <source>
        <dbReference type="Proteomes" id="UP000280935"/>
    </source>
</evidence>
<dbReference type="AlphaFoldDB" id="A0A3P1X2I4"/>
<name>A0A3P1X2I4_9ACTN</name>
<accession>A0A3P1X2I4</accession>
<protein>
    <submittedName>
        <fullName evidence="3">Uncharacterized protein</fullName>
    </submittedName>
</protein>
<keyword evidence="2" id="KW-1133">Transmembrane helix</keyword>
<feature type="transmembrane region" description="Helical" evidence="2">
    <location>
        <begin position="208"/>
        <end position="227"/>
    </location>
</feature>
<evidence type="ECO:0000313" key="3">
    <source>
        <dbReference type="EMBL" id="RRD50953.1"/>
    </source>
</evidence>
<feature type="compositionally biased region" description="Basic and acidic residues" evidence="1">
    <location>
        <begin position="430"/>
        <end position="440"/>
    </location>
</feature>
<dbReference type="RefSeq" id="WP_125226901.1">
    <property type="nucleotide sequence ID" value="NZ_RQYT01000003.1"/>
</dbReference>
<reference evidence="3 4" key="1">
    <citation type="submission" date="2018-11" db="EMBL/GenBank/DDBJ databases">
        <title>Genomes From Bacteria Associated with the Canine Oral Cavity: a Test Case for Automated Genome-Based Taxonomic Assignment.</title>
        <authorList>
            <person name="Coil D.A."/>
            <person name="Jospin G."/>
            <person name="Darling A.E."/>
            <person name="Wallis C."/>
            <person name="Davis I.J."/>
            <person name="Harris S."/>
            <person name="Eisen J.A."/>
            <person name="Holcombe L.J."/>
            <person name="O'Flynn C."/>
        </authorList>
    </citation>
    <scope>NUCLEOTIDE SEQUENCE [LARGE SCALE GENOMIC DNA]</scope>
    <source>
        <strain evidence="3 4">OH2822_COT-296</strain>
    </source>
</reference>
<feature type="transmembrane region" description="Helical" evidence="2">
    <location>
        <begin position="311"/>
        <end position="331"/>
    </location>
</feature>
<feature type="transmembrane region" description="Helical" evidence="2">
    <location>
        <begin position="239"/>
        <end position="258"/>
    </location>
</feature>
<feature type="transmembrane region" description="Helical" evidence="2">
    <location>
        <begin position="168"/>
        <end position="188"/>
    </location>
</feature>
<feature type="transmembrane region" description="Helical" evidence="2">
    <location>
        <begin position="141"/>
        <end position="161"/>
    </location>
</feature>
<dbReference type="EMBL" id="RQYT01000003">
    <property type="protein sequence ID" value="RRD50953.1"/>
    <property type="molecule type" value="Genomic_DNA"/>
</dbReference>
<keyword evidence="2" id="KW-0812">Transmembrane</keyword>
<dbReference type="InterPro" id="IPR045931">
    <property type="entry name" value="DUF6350"/>
</dbReference>
<sequence length="454" mass="47043">MAERPSKHRTIAVDVDATAPVKRPHVVLPWYLVAGIGGVGVVIGAWLLLAAPAVLGWLTSPNAELSSALDLANRLLLLANGAPVEIGGQRVSLFPLGITVVLLLLGRPLAALAARHAARSGGVPDPSGEVWVDAPAVARKVVVLFTVSQAGATTILATFVAGASAPRVLAGSLLVALVGSLWGTMSAIELHPRAGWPVWLRAVPRALGAAWGVCLTAGAILVALSLYLQRDRIVGITDVLDPGPAGIVILVFLQLAYLPNLVMWATAWSLGAGVTLGDGSLISMGITDVGFLPAIPVLGAIPDPGPVPGVLWLWLLFGVVAGGLAGLVVAMARPSHRFDETTLVGALTGVVAGFGLVALARLASGGLGSQRLASIGVRLGDLAITAPSILGLSGLLAGLTVGLIRRQWPSVEEWQAFRANFTSEPDVIDEETKSHARRDEDAPDDEDEETIRRR</sequence>
<organism evidence="3 4">
    <name type="scientific">Arachnia propionica</name>
    <dbReference type="NCBI Taxonomy" id="1750"/>
    <lineage>
        <taxon>Bacteria</taxon>
        <taxon>Bacillati</taxon>
        <taxon>Actinomycetota</taxon>
        <taxon>Actinomycetes</taxon>
        <taxon>Propionibacteriales</taxon>
        <taxon>Propionibacteriaceae</taxon>
        <taxon>Arachnia</taxon>
    </lineage>
</organism>
<feature type="transmembrane region" description="Helical" evidence="2">
    <location>
        <begin position="382"/>
        <end position="404"/>
    </location>
</feature>
<proteinExistence type="predicted"/>
<evidence type="ECO:0000256" key="2">
    <source>
        <dbReference type="SAM" id="Phobius"/>
    </source>
</evidence>
<dbReference type="Pfam" id="PF19877">
    <property type="entry name" value="DUF6350"/>
    <property type="match status" value="1"/>
</dbReference>
<dbReference type="OrthoDB" id="3742900at2"/>
<gene>
    <name evidence="3" type="ORF">EII35_02580</name>
</gene>
<feature type="region of interest" description="Disordered" evidence="1">
    <location>
        <begin position="425"/>
        <end position="454"/>
    </location>
</feature>
<dbReference type="Proteomes" id="UP000280935">
    <property type="component" value="Unassembled WGS sequence"/>
</dbReference>
<evidence type="ECO:0000256" key="1">
    <source>
        <dbReference type="SAM" id="MobiDB-lite"/>
    </source>
</evidence>
<feature type="transmembrane region" description="Helical" evidence="2">
    <location>
        <begin position="343"/>
        <end position="362"/>
    </location>
</feature>
<feature type="compositionally biased region" description="Acidic residues" evidence="1">
    <location>
        <begin position="441"/>
        <end position="454"/>
    </location>
</feature>
<comment type="caution">
    <text evidence="3">The sequence shown here is derived from an EMBL/GenBank/DDBJ whole genome shotgun (WGS) entry which is preliminary data.</text>
</comment>
<feature type="transmembrane region" description="Helical" evidence="2">
    <location>
        <begin position="30"/>
        <end position="58"/>
    </location>
</feature>
<feature type="transmembrane region" description="Helical" evidence="2">
    <location>
        <begin position="93"/>
        <end position="114"/>
    </location>
</feature>